<name>A0A1F5NAG1_9BACT</name>
<dbReference type="AlphaFoldDB" id="A0A1F5NAG1"/>
<sequence>MAVEKGDGKMQRIKVLGRIDLRKLELEARFQKKVICPTHPRETALLQYATARRAVYECPGEGGHEFEKPAG</sequence>
<comment type="caution">
    <text evidence="1">The sequence shown here is derived from an EMBL/GenBank/DDBJ whole genome shotgun (WGS) entry which is preliminary data.</text>
</comment>
<evidence type="ECO:0000313" key="1">
    <source>
        <dbReference type="EMBL" id="OGE74563.1"/>
    </source>
</evidence>
<dbReference type="Proteomes" id="UP000176547">
    <property type="component" value="Unassembled WGS sequence"/>
</dbReference>
<evidence type="ECO:0000313" key="2">
    <source>
        <dbReference type="Proteomes" id="UP000176547"/>
    </source>
</evidence>
<reference evidence="1 2" key="1">
    <citation type="journal article" date="2016" name="Nat. Commun.">
        <title>Thousands of microbial genomes shed light on interconnected biogeochemical processes in an aquifer system.</title>
        <authorList>
            <person name="Anantharaman K."/>
            <person name="Brown C.T."/>
            <person name="Hug L.A."/>
            <person name="Sharon I."/>
            <person name="Castelle C.J."/>
            <person name="Probst A.J."/>
            <person name="Thomas B.C."/>
            <person name="Singh A."/>
            <person name="Wilkins M.J."/>
            <person name="Karaoz U."/>
            <person name="Brodie E.L."/>
            <person name="Williams K.H."/>
            <person name="Hubbard S.S."/>
            <person name="Banfield J.F."/>
        </authorList>
    </citation>
    <scope>NUCLEOTIDE SEQUENCE [LARGE SCALE GENOMIC DNA]</scope>
</reference>
<protein>
    <submittedName>
        <fullName evidence="1">Uncharacterized protein</fullName>
    </submittedName>
</protein>
<dbReference type="EMBL" id="MFEG01000057">
    <property type="protein sequence ID" value="OGE74563.1"/>
    <property type="molecule type" value="Genomic_DNA"/>
</dbReference>
<accession>A0A1F5NAG1</accession>
<proteinExistence type="predicted"/>
<gene>
    <name evidence="1" type="ORF">A3K06_01340</name>
</gene>
<organism evidence="1 2">
    <name type="scientific">Candidatus Doudnabacteria bacterium RIFCSPHIGHO2_01_52_17</name>
    <dbReference type="NCBI Taxonomy" id="1817820"/>
    <lineage>
        <taxon>Bacteria</taxon>
        <taxon>Candidatus Doudnaibacteriota</taxon>
    </lineage>
</organism>